<feature type="binding site" evidence="7">
    <location>
        <position position="73"/>
    </location>
    <ligand>
        <name>Fe(3+)</name>
        <dbReference type="ChEBI" id="CHEBI:29034"/>
    </ligand>
</feature>
<feature type="binding site" evidence="7">
    <location>
        <position position="304"/>
    </location>
    <ligand>
        <name>N-formimidoyl-L-glutamate</name>
        <dbReference type="ChEBI" id="CHEBI:58928"/>
    </ligand>
</feature>
<feature type="binding site" evidence="7">
    <location>
        <position position="71"/>
    </location>
    <ligand>
        <name>Zn(2+)</name>
        <dbReference type="ChEBI" id="CHEBI:29105"/>
    </ligand>
</feature>
<feature type="binding site" evidence="7">
    <location>
        <position position="138"/>
    </location>
    <ligand>
        <name>N-formimidoyl-L-glutamate</name>
        <dbReference type="ChEBI" id="CHEBI:58928"/>
    </ligand>
</feature>
<evidence type="ECO:0000313" key="10">
    <source>
        <dbReference type="Proteomes" id="UP001174208"/>
    </source>
</evidence>
<name>A0ABT8K827_9MICO</name>
<accession>A0ABT8K827</accession>
<evidence type="ECO:0000256" key="5">
    <source>
        <dbReference type="ARBA" id="ARBA00022833"/>
    </source>
</evidence>
<feature type="binding site" evidence="7">
    <location>
        <position position="231"/>
    </location>
    <ligand>
        <name>4-imidazolone-5-propanoate</name>
        <dbReference type="ChEBI" id="CHEBI:77893"/>
    </ligand>
</feature>
<feature type="binding site" evidence="7">
    <location>
        <position position="306"/>
    </location>
    <ligand>
        <name>N-formimidoyl-L-glutamate</name>
        <dbReference type="ChEBI" id="CHEBI:58928"/>
    </ligand>
</feature>
<reference evidence="9" key="1">
    <citation type="submission" date="2023-06" db="EMBL/GenBank/DDBJ databases">
        <title>MT1 and MT2 Draft Genomes of Novel Species.</title>
        <authorList>
            <person name="Venkateswaran K."/>
        </authorList>
    </citation>
    <scope>NUCLEOTIDE SEQUENCE</scope>
    <source>
        <strain evidence="9">F6_8S_P_1B</strain>
    </source>
</reference>
<dbReference type="InterPro" id="IPR006680">
    <property type="entry name" value="Amidohydro-rel"/>
</dbReference>
<evidence type="ECO:0000256" key="7">
    <source>
        <dbReference type="HAMAP-Rule" id="MF_00372"/>
    </source>
</evidence>
<protein>
    <recommendedName>
        <fullName evidence="1 7">Imidazolonepropionase</fullName>
        <ecNumber evidence="1 7">3.5.2.7</ecNumber>
    </recommendedName>
    <alternativeName>
        <fullName evidence="7">Imidazolone-5-propionate hydrolase</fullName>
    </alternativeName>
</protein>
<evidence type="ECO:0000313" key="9">
    <source>
        <dbReference type="EMBL" id="MDN4612976.1"/>
    </source>
</evidence>
<feature type="domain" description="Amidohydrolase-related" evidence="8">
    <location>
        <begin position="63"/>
        <end position="364"/>
    </location>
</feature>
<dbReference type="GO" id="GO:0050480">
    <property type="term" value="F:imidazolonepropionase activity"/>
    <property type="evidence" value="ECO:0007669"/>
    <property type="project" value="UniProtKB-EC"/>
</dbReference>
<dbReference type="RefSeq" id="WP_301209792.1">
    <property type="nucleotide sequence ID" value="NZ_JAROCF010000001.1"/>
</dbReference>
<feature type="binding site" evidence="7">
    <location>
        <position position="138"/>
    </location>
    <ligand>
        <name>4-imidazolone-5-propanoate</name>
        <dbReference type="ChEBI" id="CHEBI:77893"/>
    </ligand>
</feature>
<gene>
    <name evidence="7 9" type="primary">hutI</name>
    <name evidence="9" type="ORF">P5G50_00810</name>
</gene>
<sequence length="385" mass="40350">MTATLLTGIGELTTFDPQHEGPLGIVRDAALLAVDGRVEWTGPASAAPVSDADRVEDAGGAAVIPGFVDSHTHLVFAGDRAAEFEARMAGRPYSAGGIRSTVAATRAASDEHLRARLARFVTELRAQGTTTFEIKSGYGLTVADEERLLRLAREVTDETTFLGAHVVPPEFADDPDAYVDLVTGPMLDACAPHARWIDVFCERGAFTVEQSRRVLEAGAARGLGVRVHASQLGEGAGVALAVALDAASVDHCTYLTNDDVQLLAASETVATLLPGVEFSTRQPYPDARRLLDAGATVALASDCNPGSSFTSSMAFCIAVAVRDMGMTVAEALRAATLGGAQALRRDDVGHLRPGARADYVVLDAPSAVHLAYRPGVPLVRATHVA</sequence>
<comment type="similarity">
    <text evidence="7">Belongs to the metallo-dependent hydrolases superfamily. HutI family.</text>
</comment>
<dbReference type="SUPFAM" id="SSF51338">
    <property type="entry name" value="Composite domain of metallo-dependent hydrolases"/>
    <property type="match status" value="1"/>
</dbReference>
<feature type="binding site" evidence="7">
    <location>
        <position position="165"/>
    </location>
    <ligand>
        <name>4-imidazolone-5-propanoate</name>
        <dbReference type="ChEBI" id="CHEBI:77893"/>
    </ligand>
</feature>
<dbReference type="InterPro" id="IPR011059">
    <property type="entry name" value="Metal-dep_hydrolase_composite"/>
</dbReference>
<feature type="binding site" evidence="7">
    <location>
        <position position="302"/>
    </location>
    <ligand>
        <name>Fe(3+)</name>
        <dbReference type="ChEBI" id="CHEBI:29034"/>
    </ligand>
</feature>
<dbReference type="Proteomes" id="UP001174208">
    <property type="component" value="Unassembled WGS sequence"/>
</dbReference>
<dbReference type="EMBL" id="JAROCF010000001">
    <property type="protein sequence ID" value="MDN4612976.1"/>
    <property type="molecule type" value="Genomic_DNA"/>
</dbReference>
<dbReference type="InterPro" id="IPR005920">
    <property type="entry name" value="HutI"/>
</dbReference>
<keyword evidence="10" id="KW-1185">Reference proteome</keyword>
<proteinExistence type="inferred from homology"/>
<dbReference type="NCBIfam" id="TIGR01224">
    <property type="entry name" value="hutI"/>
    <property type="match status" value="1"/>
</dbReference>
<organism evidence="9 10">
    <name type="scientific">Leifsonia williamsii</name>
    <dbReference type="NCBI Taxonomy" id="3035919"/>
    <lineage>
        <taxon>Bacteria</taxon>
        <taxon>Bacillati</taxon>
        <taxon>Actinomycetota</taxon>
        <taxon>Actinomycetes</taxon>
        <taxon>Micrococcales</taxon>
        <taxon>Microbacteriaceae</taxon>
        <taxon>Leifsonia</taxon>
    </lineage>
</organism>
<keyword evidence="3 7" id="KW-0378">Hydrolase</keyword>
<feature type="binding site" evidence="7">
    <location>
        <position position="307"/>
    </location>
    <ligand>
        <name>4-imidazolone-5-propanoate</name>
        <dbReference type="ChEBI" id="CHEBI:77893"/>
    </ligand>
</feature>
<dbReference type="SUPFAM" id="SSF51556">
    <property type="entry name" value="Metallo-dependent hydrolases"/>
    <property type="match status" value="1"/>
</dbReference>
<evidence type="ECO:0000256" key="2">
    <source>
        <dbReference type="ARBA" id="ARBA00022723"/>
    </source>
</evidence>
<evidence type="ECO:0000256" key="4">
    <source>
        <dbReference type="ARBA" id="ARBA00022808"/>
    </source>
</evidence>
<keyword evidence="7" id="KW-0963">Cytoplasm</keyword>
<dbReference type="HAMAP" id="MF_00372">
    <property type="entry name" value="HutI"/>
    <property type="match status" value="1"/>
</dbReference>
<dbReference type="Pfam" id="PF01979">
    <property type="entry name" value="Amidohydro_1"/>
    <property type="match status" value="1"/>
</dbReference>
<comment type="cofactor">
    <cofactor evidence="7">
        <name>Zn(2+)</name>
        <dbReference type="ChEBI" id="CHEBI:29105"/>
    </cofactor>
    <cofactor evidence="7">
        <name>Fe(3+)</name>
        <dbReference type="ChEBI" id="CHEBI:29034"/>
    </cofactor>
    <text evidence="7">Binds 1 zinc or iron ion per subunit.</text>
</comment>
<comment type="catalytic activity">
    <reaction evidence="7">
        <text>4-imidazolone-5-propanoate + H2O = N-formimidoyl-L-glutamate</text>
        <dbReference type="Rhea" id="RHEA:23660"/>
        <dbReference type="ChEBI" id="CHEBI:15377"/>
        <dbReference type="ChEBI" id="CHEBI:58928"/>
        <dbReference type="ChEBI" id="CHEBI:77893"/>
        <dbReference type="EC" id="3.5.2.7"/>
    </reaction>
</comment>
<dbReference type="Gene3D" id="3.20.20.140">
    <property type="entry name" value="Metal-dependent hydrolases"/>
    <property type="match status" value="1"/>
</dbReference>
<evidence type="ECO:0000256" key="6">
    <source>
        <dbReference type="ARBA" id="ARBA00023004"/>
    </source>
</evidence>
<feature type="binding site" evidence="7">
    <location>
        <position position="302"/>
    </location>
    <ligand>
        <name>Zn(2+)</name>
        <dbReference type="ChEBI" id="CHEBI:29105"/>
    </ligand>
</feature>
<feature type="binding site" evidence="7">
    <location>
        <position position="73"/>
    </location>
    <ligand>
        <name>Zn(2+)</name>
        <dbReference type="ChEBI" id="CHEBI:29105"/>
    </ligand>
</feature>
<comment type="function">
    <text evidence="7">Catalyzes the hydrolytic cleavage of the carbon-nitrogen bond in imidazolone-5-propanoate to yield N-formimidoyl-L-glutamate. It is the third step in the universal histidine degradation pathway.</text>
</comment>
<keyword evidence="2 7" id="KW-0479">Metal-binding</keyword>
<feature type="binding site" evidence="7">
    <location>
        <position position="228"/>
    </location>
    <ligand>
        <name>Fe(3+)</name>
        <dbReference type="ChEBI" id="CHEBI:29034"/>
    </ligand>
</feature>
<evidence type="ECO:0000256" key="1">
    <source>
        <dbReference type="ARBA" id="ARBA00012864"/>
    </source>
</evidence>
<comment type="pathway">
    <text evidence="7">Amino-acid degradation; L-histidine degradation into L-glutamate; N-formimidoyl-L-glutamate from L-histidine: step 3/3.</text>
</comment>
<dbReference type="PANTHER" id="PTHR42752:SF1">
    <property type="entry name" value="IMIDAZOLONEPROPIONASE-RELATED"/>
    <property type="match status" value="1"/>
</dbReference>
<feature type="binding site" evidence="7">
    <location>
        <position position="80"/>
    </location>
    <ligand>
        <name>4-imidazolone-5-propanoate</name>
        <dbReference type="ChEBI" id="CHEBI:77893"/>
    </ligand>
</feature>
<evidence type="ECO:0000259" key="8">
    <source>
        <dbReference type="Pfam" id="PF01979"/>
    </source>
</evidence>
<dbReference type="PANTHER" id="PTHR42752">
    <property type="entry name" value="IMIDAZOLONEPROPIONASE"/>
    <property type="match status" value="1"/>
</dbReference>
<feature type="binding site" evidence="7">
    <location>
        <position position="228"/>
    </location>
    <ligand>
        <name>Zn(2+)</name>
        <dbReference type="ChEBI" id="CHEBI:29105"/>
    </ligand>
</feature>
<dbReference type="EC" id="3.5.2.7" evidence="1 7"/>
<keyword evidence="5 7" id="KW-0862">Zinc</keyword>
<keyword evidence="4 7" id="KW-0369">Histidine metabolism</keyword>
<comment type="caution">
    <text evidence="9">The sequence shown here is derived from an EMBL/GenBank/DDBJ whole genome shotgun (WGS) entry which is preliminary data.</text>
</comment>
<evidence type="ECO:0000256" key="3">
    <source>
        <dbReference type="ARBA" id="ARBA00022801"/>
    </source>
</evidence>
<keyword evidence="6 7" id="KW-0408">Iron</keyword>
<dbReference type="InterPro" id="IPR032466">
    <property type="entry name" value="Metal_Hydrolase"/>
</dbReference>
<dbReference type="Gene3D" id="2.30.40.10">
    <property type="entry name" value="Urease, subunit C, domain 1"/>
    <property type="match status" value="1"/>
</dbReference>
<comment type="subcellular location">
    <subcellularLocation>
        <location evidence="7">Cytoplasm</location>
    </subcellularLocation>
</comment>
<feature type="binding site" evidence="7">
    <location>
        <position position="71"/>
    </location>
    <ligand>
        <name>Fe(3+)</name>
        <dbReference type="ChEBI" id="CHEBI:29034"/>
    </ligand>
</feature>